<sequence>MSAAPATGAVPVTTPLLAMLGSADAAACEGDACLVPGATATASDATADASAAADLARVRDAIDAGRAI</sequence>
<evidence type="ECO:0000313" key="1">
    <source>
        <dbReference type="EMBL" id="OUD99865.1"/>
    </source>
</evidence>
<dbReference type="AlphaFoldDB" id="A0A1Y3FC34"/>
<keyword evidence="2" id="KW-1185">Reference proteome</keyword>
<reference evidence="1 2" key="1">
    <citation type="submission" date="2016-08" db="EMBL/GenBank/DDBJ databases">
        <title>Genome sequence of Clavibacter michiganensis subsp. michiganensis strain CASJ007.</title>
        <authorList>
            <person name="Thapa S.P."/>
            <person name="Coaker G."/>
        </authorList>
    </citation>
    <scope>NUCLEOTIDE SEQUENCE [LARGE SCALE GENOMIC DNA]</scope>
    <source>
        <strain evidence="1">CASJ007</strain>
    </source>
</reference>
<proteinExistence type="predicted"/>
<evidence type="ECO:0000313" key="2">
    <source>
        <dbReference type="Proteomes" id="UP000195062"/>
    </source>
</evidence>
<dbReference type="RefSeq" id="WP_079533081.1">
    <property type="nucleotide sequence ID" value="NZ_CP033724.1"/>
</dbReference>
<protein>
    <submittedName>
        <fullName evidence="1">Uncharacterized protein</fullName>
    </submittedName>
</protein>
<accession>A0A1Y3FC34</accession>
<dbReference type="EMBL" id="MDHH01000010">
    <property type="protein sequence ID" value="OUD99865.1"/>
    <property type="molecule type" value="Genomic_DNA"/>
</dbReference>
<organism evidence="1 2">
    <name type="scientific">Clavibacter michiganensis subsp. michiganensis</name>
    <dbReference type="NCBI Taxonomy" id="33013"/>
    <lineage>
        <taxon>Bacteria</taxon>
        <taxon>Bacillati</taxon>
        <taxon>Actinomycetota</taxon>
        <taxon>Actinomycetes</taxon>
        <taxon>Micrococcales</taxon>
        <taxon>Microbacteriaceae</taxon>
        <taxon>Clavibacter</taxon>
    </lineage>
</organism>
<name>A0A1Y3FC34_CLAMM</name>
<dbReference type="GeneID" id="92947563"/>
<comment type="caution">
    <text evidence="1">The sequence shown here is derived from an EMBL/GenBank/DDBJ whole genome shotgun (WGS) entry which is preliminary data.</text>
</comment>
<gene>
    <name evidence="1" type="ORF">CMMCAS07_20535</name>
</gene>
<dbReference type="Proteomes" id="UP000195062">
    <property type="component" value="Unassembled WGS sequence"/>
</dbReference>